<evidence type="ECO:0000313" key="2">
    <source>
        <dbReference type="EMBL" id="KZP18996.1"/>
    </source>
</evidence>
<protein>
    <submittedName>
        <fullName evidence="2">Uncharacterized protein</fullName>
    </submittedName>
</protein>
<feature type="region of interest" description="Disordered" evidence="1">
    <location>
        <begin position="1"/>
        <end position="78"/>
    </location>
</feature>
<evidence type="ECO:0000313" key="3">
    <source>
        <dbReference type="Proteomes" id="UP000076532"/>
    </source>
</evidence>
<dbReference type="AlphaFoldDB" id="A0A166HLP3"/>
<reference evidence="2 3" key="1">
    <citation type="journal article" date="2016" name="Mol. Biol. Evol.">
        <title>Comparative Genomics of Early-Diverging Mushroom-Forming Fungi Provides Insights into the Origins of Lignocellulose Decay Capabilities.</title>
        <authorList>
            <person name="Nagy L.G."/>
            <person name="Riley R."/>
            <person name="Tritt A."/>
            <person name="Adam C."/>
            <person name="Daum C."/>
            <person name="Floudas D."/>
            <person name="Sun H."/>
            <person name="Yadav J.S."/>
            <person name="Pangilinan J."/>
            <person name="Larsson K.H."/>
            <person name="Matsuura K."/>
            <person name="Barry K."/>
            <person name="Labutti K."/>
            <person name="Kuo R."/>
            <person name="Ohm R.A."/>
            <person name="Bhattacharya S.S."/>
            <person name="Shirouzu T."/>
            <person name="Yoshinaga Y."/>
            <person name="Martin F.M."/>
            <person name="Grigoriev I.V."/>
            <person name="Hibbett D.S."/>
        </authorList>
    </citation>
    <scope>NUCLEOTIDE SEQUENCE [LARGE SCALE GENOMIC DNA]</scope>
    <source>
        <strain evidence="2 3">CBS 109695</strain>
    </source>
</reference>
<dbReference type="EMBL" id="KV417567">
    <property type="protein sequence ID" value="KZP18996.1"/>
    <property type="molecule type" value="Genomic_DNA"/>
</dbReference>
<dbReference type="OrthoDB" id="3255301at2759"/>
<proteinExistence type="predicted"/>
<organism evidence="2 3">
    <name type="scientific">Athelia psychrophila</name>
    <dbReference type="NCBI Taxonomy" id="1759441"/>
    <lineage>
        <taxon>Eukaryota</taxon>
        <taxon>Fungi</taxon>
        <taxon>Dikarya</taxon>
        <taxon>Basidiomycota</taxon>
        <taxon>Agaricomycotina</taxon>
        <taxon>Agaricomycetes</taxon>
        <taxon>Agaricomycetidae</taxon>
        <taxon>Atheliales</taxon>
        <taxon>Atheliaceae</taxon>
        <taxon>Athelia</taxon>
    </lineage>
</organism>
<name>A0A166HLP3_9AGAM</name>
<keyword evidence="3" id="KW-1185">Reference proteome</keyword>
<evidence type="ECO:0000256" key="1">
    <source>
        <dbReference type="SAM" id="MobiDB-lite"/>
    </source>
</evidence>
<feature type="compositionally biased region" description="Low complexity" evidence="1">
    <location>
        <begin position="14"/>
        <end position="51"/>
    </location>
</feature>
<gene>
    <name evidence="2" type="ORF">FIBSPDRAFT_955752</name>
</gene>
<feature type="compositionally biased region" description="Polar residues" evidence="1">
    <location>
        <begin position="54"/>
        <end position="67"/>
    </location>
</feature>
<dbReference type="Proteomes" id="UP000076532">
    <property type="component" value="Unassembled WGS sequence"/>
</dbReference>
<sequence length="107" mass="11603">MIAFFDSRSTTFTPSPLSPAAFSSPSKAAQSPQSPSISRRPSFPPSRALRPFASISQPNLLKSSTPTPGGGNAMAKGRRTLKLIEAPKNYKTSFQLNMTQAEFSRQR</sequence>
<accession>A0A166HLP3</accession>